<keyword evidence="3" id="KW-1185">Reference proteome</keyword>
<evidence type="ECO:0000313" key="2">
    <source>
        <dbReference type="EMBL" id="KAA5544444.1"/>
    </source>
</evidence>
<comment type="caution">
    <text evidence="2">The sequence shown here is derived from an EMBL/GenBank/DDBJ whole genome shotgun (WGS) entry which is preliminary data.</text>
</comment>
<accession>A0A5M6DA81</accession>
<organism evidence="2 3">
    <name type="scientific">Roseiconus nitratireducens</name>
    <dbReference type="NCBI Taxonomy" id="2605748"/>
    <lineage>
        <taxon>Bacteria</taxon>
        <taxon>Pseudomonadati</taxon>
        <taxon>Planctomycetota</taxon>
        <taxon>Planctomycetia</taxon>
        <taxon>Pirellulales</taxon>
        <taxon>Pirellulaceae</taxon>
        <taxon>Roseiconus</taxon>
    </lineage>
</organism>
<dbReference type="EMBL" id="VWOX01000004">
    <property type="protein sequence ID" value="KAA5544444.1"/>
    <property type="molecule type" value="Genomic_DNA"/>
</dbReference>
<proteinExistence type="predicted"/>
<reference evidence="2 3" key="1">
    <citation type="submission" date="2019-08" db="EMBL/GenBank/DDBJ databases">
        <authorList>
            <person name="Dhanesh K."/>
            <person name="Kumar G."/>
            <person name="Sasikala C."/>
            <person name="Venkata Ramana C."/>
        </authorList>
    </citation>
    <scope>NUCLEOTIDE SEQUENCE [LARGE SCALE GENOMIC DNA]</scope>
    <source>
        <strain evidence="2 3">JC645</strain>
    </source>
</reference>
<gene>
    <name evidence="2" type="ORF">FYK55_08925</name>
</gene>
<dbReference type="AlphaFoldDB" id="A0A5M6DA81"/>
<sequence>MPKYSGINQDGGTNHSRGHRHWLACLIAALLVLAGVGGPGQALPRAAAQEATAEASDAESAAATQDDSGPSDENAAENADDFVRAVSLLPEATAGVLRIPSLPDFCNAWQQTRIGALMASPEMQPFLDAQRENLINGLDSLDRKIGVKPQDLYDMASGEVVLAWLSFPEDKRRPYSLCVIADIRGMEKDAAAAAEKIDQDLKAGGSTRRDVTYGDDVIRVYRTKPKPGQLKIEEIAITWNDQRFIAADRDTVVQNLLDAISGKAPTDAFANRESFKHVISEAYTAIESAQEPDATVCWEWFAEPFALGRILREVFEYDRREEVDILNLLERQGFSVIEAIGGVGAVAGKRFDVLHRGVVLAPGTLTKAARMLASINAPWQSLPGWLPADLGAFYRVHWKLEDAFWAAESLVNDALGEDLFRPMIDGIKEDPEGPQIDIAKDFLPNLKDEVLLLRDNTTPASADSDRMLVALPLKDVSVVKEVIRKAMAGEADAIKLDVKEFDAWKVEAGEGDTDIDAELAALGFEEEIESEDSAPLLNHWAIAVVEGAGPEGADYLMFSSHADLLIKVGLRIQMGAEDGFGAQPETQRVLEAMEQLGADPSTFQAIVHPRVSLRSRYELLRKGELKDSDSLVSNLLRRLIQEKDEGQPDEIQAAKLPPHAEIAEYLNSGGSFWRRTDTGWTLTGFFLAE</sequence>
<feature type="compositionally biased region" description="Low complexity" evidence="1">
    <location>
        <begin position="47"/>
        <end position="68"/>
    </location>
</feature>
<evidence type="ECO:0000256" key="1">
    <source>
        <dbReference type="SAM" id="MobiDB-lite"/>
    </source>
</evidence>
<dbReference type="Proteomes" id="UP000324479">
    <property type="component" value="Unassembled WGS sequence"/>
</dbReference>
<name>A0A5M6DA81_9BACT</name>
<dbReference type="RefSeq" id="WP_150076054.1">
    <property type="nucleotide sequence ID" value="NZ_VWOX01000004.1"/>
</dbReference>
<feature type="region of interest" description="Disordered" evidence="1">
    <location>
        <begin position="47"/>
        <end position="75"/>
    </location>
</feature>
<evidence type="ECO:0000313" key="3">
    <source>
        <dbReference type="Proteomes" id="UP000324479"/>
    </source>
</evidence>
<protein>
    <submittedName>
        <fullName evidence="2">Membrane or secreted protein</fullName>
    </submittedName>
</protein>